<dbReference type="PANTHER" id="PTHR24045">
    <property type="match status" value="1"/>
</dbReference>
<evidence type="ECO:0000256" key="2">
    <source>
        <dbReference type="ARBA" id="ARBA00022679"/>
    </source>
</evidence>
<evidence type="ECO:0000259" key="4">
    <source>
        <dbReference type="Pfam" id="PF11380"/>
    </source>
</evidence>
<comment type="similarity">
    <text evidence="1">Belongs to the stealth family.</text>
</comment>
<evidence type="ECO:0000259" key="7">
    <source>
        <dbReference type="Pfam" id="PF17103"/>
    </source>
</evidence>
<organism evidence="8 9">
    <name type="scientific">Tessaracoccus lacteus</name>
    <dbReference type="NCBI Taxonomy" id="3041766"/>
    <lineage>
        <taxon>Bacteria</taxon>
        <taxon>Bacillati</taxon>
        <taxon>Actinomycetota</taxon>
        <taxon>Actinomycetes</taxon>
        <taxon>Propionibacteriales</taxon>
        <taxon>Propionibacteriaceae</taxon>
        <taxon>Tessaracoccus</taxon>
    </lineage>
</organism>
<feature type="domain" description="Stealth protein CR2 conserved region 2" evidence="4">
    <location>
        <begin position="279"/>
        <end position="381"/>
    </location>
</feature>
<keyword evidence="9" id="KW-1185">Reference proteome</keyword>
<dbReference type="Pfam" id="PF17101">
    <property type="entry name" value="Stealth_CR1"/>
    <property type="match status" value="1"/>
</dbReference>
<dbReference type="InterPro" id="IPR031358">
    <property type="entry name" value="Stealth_CR1"/>
</dbReference>
<sequence>MVKDVMARSKMGSMVEVLGRPVRLLYGSLSADSRRFVRSVFAGARGLLDRRRSHRAYRRVVVPVATSLPYEIAVATMASLQEALAANGVESWLVSSETDPAAVLGVNVSDHEDVSRAVLSLAGKGYWLWAQGRRYPLEAIDRESLKPLLIAPEASLTIYTPRDLGGSGWIVGEEYGCGLEIWRRENEAGVDYMLGPRENRASRQLAPDDFRLQPAQWHGVPCSTPAALGRRMLDDVDFPIDVVYTWVDGDDPDWLSRRAAAMAESEGVPYHPEATMESRFTSRDELKYSLRSLDYFAPWVRRIYLVTDRQVPSWLDTENPRIRVVDHREIFRSEAYLPSFNSNAIISNIHHIEGLAEHYIYINDDVFLGCWLRPQRFFLGSGVALVSPANNRRKFGPATSNDEPHFNLTRNMRTLLQEAFGLTISRAIKHTPHPQLRSVNHELEERFREAYVQTWGHAFRHHSDIVADQLHHYFAQLTGRAVPGNLKYTYVNLKDRSHAPRLERLMLRDREVFCLNDAPVPDQVPIDPDEVQRFLDAYYPVPSTFELTDPGRSQSWS</sequence>
<gene>
    <name evidence="8" type="ORF">QH948_13115</name>
</gene>
<proteinExistence type="inferred from homology"/>
<feature type="domain" description="Stealth protein CR1 conserved region 1" evidence="5">
    <location>
        <begin position="238"/>
        <end position="265"/>
    </location>
</feature>
<evidence type="ECO:0000313" key="9">
    <source>
        <dbReference type="Proteomes" id="UP001244136"/>
    </source>
</evidence>
<evidence type="ECO:0000256" key="1">
    <source>
        <dbReference type="ARBA" id="ARBA00007583"/>
    </source>
</evidence>
<keyword evidence="2" id="KW-0808">Transferase</keyword>
<evidence type="ECO:0000259" key="5">
    <source>
        <dbReference type="Pfam" id="PF17101"/>
    </source>
</evidence>
<dbReference type="InterPro" id="IPR047141">
    <property type="entry name" value="Stealth"/>
</dbReference>
<feature type="domain" description="Stealth protein CR3 conserved region 3" evidence="6">
    <location>
        <begin position="429"/>
        <end position="475"/>
    </location>
</feature>
<protein>
    <submittedName>
        <fullName evidence="8">Stealth CR1 domain-containing protein</fullName>
    </submittedName>
</protein>
<dbReference type="InterPro" id="IPR031356">
    <property type="entry name" value="Stealth_CR4"/>
</dbReference>
<evidence type="ECO:0000256" key="3">
    <source>
        <dbReference type="ARBA" id="ARBA00023169"/>
    </source>
</evidence>
<accession>A0ABY8PX18</accession>
<dbReference type="Pfam" id="PF11380">
    <property type="entry name" value="Stealth_CR2"/>
    <property type="match status" value="1"/>
</dbReference>
<reference evidence="8 9" key="1">
    <citation type="journal article" date="2008" name="Int. J. Syst. Evol. Microbiol.">
        <title>Tessaracoccus flavescens sp. nov., isolated from marine sediment.</title>
        <authorList>
            <person name="Lee D.W."/>
            <person name="Lee S.D."/>
        </authorList>
    </citation>
    <scope>NUCLEOTIDE SEQUENCE [LARGE SCALE GENOMIC DNA]</scope>
    <source>
        <strain evidence="8 9">T21</strain>
    </source>
</reference>
<name>A0ABY8PX18_9ACTN</name>
<dbReference type="Pfam" id="PF17102">
    <property type="entry name" value="Stealth_CR3"/>
    <property type="match status" value="1"/>
</dbReference>
<evidence type="ECO:0000259" key="6">
    <source>
        <dbReference type="Pfam" id="PF17102"/>
    </source>
</evidence>
<dbReference type="InterPro" id="IPR031357">
    <property type="entry name" value="Stealth_CR3"/>
</dbReference>
<evidence type="ECO:0000313" key="8">
    <source>
        <dbReference type="EMBL" id="WGT47040.1"/>
    </source>
</evidence>
<dbReference type="EMBL" id="CP123967">
    <property type="protein sequence ID" value="WGT47040.1"/>
    <property type="molecule type" value="Genomic_DNA"/>
</dbReference>
<dbReference type="PANTHER" id="PTHR24045:SF0">
    <property type="entry name" value="N-ACETYLGLUCOSAMINE-1-PHOSPHOTRANSFERASE SUBUNITS ALPHA_BETA"/>
    <property type="match status" value="1"/>
</dbReference>
<feature type="domain" description="Stealth protein CR4 conserved region 4" evidence="7">
    <location>
        <begin position="508"/>
        <end position="551"/>
    </location>
</feature>
<dbReference type="Proteomes" id="UP001244136">
    <property type="component" value="Chromosome"/>
</dbReference>
<dbReference type="InterPro" id="IPR021520">
    <property type="entry name" value="Stealth_CR2"/>
</dbReference>
<dbReference type="Pfam" id="PF17103">
    <property type="entry name" value="Stealth_CR4"/>
    <property type="match status" value="1"/>
</dbReference>
<dbReference type="RefSeq" id="WP_281144781.1">
    <property type="nucleotide sequence ID" value="NZ_CP123967.1"/>
</dbReference>
<keyword evidence="3" id="KW-0270">Exopolysaccharide synthesis</keyword>